<dbReference type="SMART" id="SM00636">
    <property type="entry name" value="Glyco_18"/>
    <property type="match status" value="1"/>
</dbReference>
<dbReference type="SUPFAM" id="SSF51445">
    <property type="entry name" value="(Trans)glycosidases"/>
    <property type="match status" value="1"/>
</dbReference>
<dbReference type="InterPro" id="IPR011583">
    <property type="entry name" value="Chitinase_II/V-like_cat"/>
</dbReference>
<dbReference type="InterPro" id="IPR029070">
    <property type="entry name" value="Chitinase_insertion_sf"/>
</dbReference>
<dbReference type="Gene3D" id="3.20.20.80">
    <property type="entry name" value="Glycosidases"/>
    <property type="match status" value="1"/>
</dbReference>
<dbReference type="PANTHER" id="PTHR11177:SF397">
    <property type="entry name" value="CHITINASE"/>
    <property type="match status" value="1"/>
</dbReference>
<dbReference type="GeneID" id="34458420"/>
<comment type="catalytic activity">
    <reaction evidence="1">
        <text>Random endo-hydrolysis of N-acetyl-beta-D-glucosaminide (1-&gt;4)-beta-linkages in chitin and chitodextrins.</text>
        <dbReference type="EC" id="3.2.1.14"/>
    </reaction>
</comment>
<dbReference type="PANTHER" id="PTHR11177">
    <property type="entry name" value="CHITINASE"/>
    <property type="match status" value="1"/>
</dbReference>
<dbReference type="GO" id="GO:0008061">
    <property type="term" value="F:chitin binding"/>
    <property type="evidence" value="ECO:0007669"/>
    <property type="project" value="InterPro"/>
</dbReference>
<feature type="non-terminal residue" evidence="11">
    <location>
        <position position="813"/>
    </location>
</feature>
<dbReference type="InterPro" id="IPR001223">
    <property type="entry name" value="Glyco_hydro18_cat"/>
</dbReference>
<keyword evidence="12" id="KW-1185">Reference proteome</keyword>
<evidence type="ECO:0000259" key="10">
    <source>
        <dbReference type="PROSITE" id="PS51910"/>
    </source>
</evidence>
<name>A0A1L9VV24_ASPGL</name>
<evidence type="ECO:0000256" key="2">
    <source>
        <dbReference type="ARBA" id="ARBA00008682"/>
    </source>
</evidence>
<proteinExistence type="inferred from homology"/>
<sequence length="813" mass="90600">MDSQTPERLFSLTVEAKDYNSELEVWISVGGWAFSDNNTATQPVFGDIAAKGENRQKFADNVVRFLDHYGFDGIDIDWEYPGAPDRGGKFEDTKNFVELMKTLRSTFDKSPRNLGLTFTIPSSYWYLRWFDMPGMMKYADWTNLMSYDLHGTWDRNNAIGNLVQGHTNLTEIKQAAELLWRVGIKPEQVAMGFGFYGRSFKLEDPGCSKRGCRFKGDAMPGSCSSTSGIMMYYEIQALLDQGRNLNPVHDEEAAVNYLVYNKDQWVSYDNGTTFQQKLDWANEIGIGGSLIWASDTDDDKYTAMRGLIGERVSHPDLSQKAIRSNSITVIQNPVGQNGQDCKLMDDCVDPDIIRCPDGWHKAGWDKGDKTCGSGGKLICCPASTAPRSCTWRGSGGDCNGQCHSGEATLFKSSWGGGFNAESSTAKCSRGAKVFCCDAGNWKQATQGCYWSHCVDDCKSGEKAVSGTKDGCFLGTSKYCCPSDTPIHDCTWRGSKFDCEDAKCEGDEVSIRNDPQGNSGWACSYAKKTNCCKVTKAPPPSLKCNVTTCDIDPGLCSIAAEGGYTKRDVPIHTLEKRGGKRDFNWPLYGYLTNNLYQLMRSRAYPGRDAYMRNLRHRMAGLASRWWYMRSESCRRPDLRSAHISSNREAPFGAEVEHPVPLAVVSRFAASANHGRLYTQRPIMDLESQIPQGPQTRTPRIGNDFWQRVWNQANALPAGLPRISDQSDDIRTPSQRIYEALGSSTNPSHFTLLQNGVNAVKNSLEIFKRPMAPARFNREIASALVGDEMAIRTIMAPLREVRYFLHGSPTKSKSL</sequence>
<dbReference type="EC" id="3.2.1.14" evidence="3"/>
<feature type="domain" description="GH18" evidence="10">
    <location>
        <begin position="1"/>
        <end position="314"/>
    </location>
</feature>
<dbReference type="PROSITE" id="PS51910">
    <property type="entry name" value="GH18_2"/>
    <property type="match status" value="1"/>
</dbReference>
<dbReference type="GO" id="GO:0000272">
    <property type="term" value="P:polysaccharide catabolic process"/>
    <property type="evidence" value="ECO:0007669"/>
    <property type="project" value="UniProtKB-KW"/>
</dbReference>
<evidence type="ECO:0000256" key="5">
    <source>
        <dbReference type="ARBA" id="ARBA00023024"/>
    </source>
</evidence>
<dbReference type="EMBL" id="KV878890">
    <property type="protein sequence ID" value="OJJ87771.1"/>
    <property type="molecule type" value="Genomic_DNA"/>
</dbReference>
<dbReference type="PROSITE" id="PS01095">
    <property type="entry name" value="GH18_1"/>
    <property type="match status" value="1"/>
</dbReference>
<dbReference type="Proteomes" id="UP000184300">
    <property type="component" value="Unassembled WGS sequence"/>
</dbReference>
<evidence type="ECO:0000256" key="4">
    <source>
        <dbReference type="ARBA" id="ARBA00022801"/>
    </source>
</evidence>
<dbReference type="InterPro" id="IPR017853">
    <property type="entry name" value="GH"/>
</dbReference>
<dbReference type="AlphaFoldDB" id="A0A1L9VV24"/>
<evidence type="ECO:0000256" key="6">
    <source>
        <dbReference type="ARBA" id="ARBA00023277"/>
    </source>
</evidence>
<dbReference type="OrthoDB" id="73875at2759"/>
<evidence type="ECO:0000256" key="1">
    <source>
        <dbReference type="ARBA" id="ARBA00000822"/>
    </source>
</evidence>
<dbReference type="InterPro" id="IPR050314">
    <property type="entry name" value="Glycosyl_Hydrlase_18"/>
</dbReference>
<keyword evidence="7 9" id="KW-0326">Glycosidase</keyword>
<keyword evidence="8" id="KW-0624">Polysaccharide degradation</keyword>
<evidence type="ECO:0000256" key="8">
    <source>
        <dbReference type="ARBA" id="ARBA00023326"/>
    </source>
</evidence>
<keyword evidence="4 9" id="KW-0378">Hydrolase</keyword>
<dbReference type="STRING" id="1160497.A0A1L9VV24"/>
<dbReference type="VEuPathDB" id="FungiDB:ASPGLDRAFT_1505414"/>
<dbReference type="InterPro" id="IPR001579">
    <property type="entry name" value="Glyco_hydro_18_chit_AS"/>
</dbReference>
<protein>
    <recommendedName>
        <fullName evidence="3">chitinase</fullName>
        <ecNumber evidence="3">3.2.1.14</ecNumber>
    </recommendedName>
</protein>
<gene>
    <name evidence="11" type="ORF">ASPGLDRAFT_1505414</name>
</gene>
<organism evidence="11 12">
    <name type="scientific">Aspergillus glaucus CBS 516.65</name>
    <dbReference type="NCBI Taxonomy" id="1160497"/>
    <lineage>
        <taxon>Eukaryota</taxon>
        <taxon>Fungi</taxon>
        <taxon>Dikarya</taxon>
        <taxon>Ascomycota</taxon>
        <taxon>Pezizomycotina</taxon>
        <taxon>Eurotiomycetes</taxon>
        <taxon>Eurotiomycetidae</taxon>
        <taxon>Eurotiales</taxon>
        <taxon>Aspergillaceae</taxon>
        <taxon>Aspergillus</taxon>
        <taxon>Aspergillus subgen. Aspergillus</taxon>
    </lineage>
</organism>
<dbReference type="GO" id="GO:0006032">
    <property type="term" value="P:chitin catabolic process"/>
    <property type="evidence" value="ECO:0007669"/>
    <property type="project" value="UniProtKB-KW"/>
</dbReference>
<evidence type="ECO:0000256" key="7">
    <source>
        <dbReference type="ARBA" id="ARBA00023295"/>
    </source>
</evidence>
<evidence type="ECO:0000256" key="9">
    <source>
        <dbReference type="RuleBase" id="RU000489"/>
    </source>
</evidence>
<keyword evidence="6" id="KW-0119">Carbohydrate metabolism</keyword>
<evidence type="ECO:0000313" key="12">
    <source>
        <dbReference type="Proteomes" id="UP000184300"/>
    </source>
</evidence>
<comment type="similarity">
    <text evidence="2">Belongs to the glycosyl hydrolase 18 family. Chitinase class V subfamily.</text>
</comment>
<keyword evidence="5" id="KW-0146">Chitin degradation</keyword>
<dbReference type="GO" id="GO:0008843">
    <property type="term" value="F:endochitinase activity"/>
    <property type="evidence" value="ECO:0007669"/>
    <property type="project" value="UniProtKB-EC"/>
</dbReference>
<dbReference type="SUPFAM" id="SSF54556">
    <property type="entry name" value="Chitinase insertion domain"/>
    <property type="match status" value="1"/>
</dbReference>
<evidence type="ECO:0000256" key="3">
    <source>
        <dbReference type="ARBA" id="ARBA00012729"/>
    </source>
</evidence>
<dbReference type="Gene3D" id="3.10.50.10">
    <property type="match status" value="1"/>
</dbReference>
<evidence type="ECO:0000313" key="11">
    <source>
        <dbReference type="EMBL" id="OJJ87771.1"/>
    </source>
</evidence>
<accession>A0A1L9VV24</accession>
<reference evidence="12" key="1">
    <citation type="journal article" date="2017" name="Genome Biol.">
        <title>Comparative genomics reveals high biological diversity and specific adaptations in the industrially and medically important fungal genus Aspergillus.</title>
        <authorList>
            <person name="de Vries R.P."/>
            <person name="Riley R."/>
            <person name="Wiebenga A."/>
            <person name="Aguilar-Osorio G."/>
            <person name="Amillis S."/>
            <person name="Uchima C.A."/>
            <person name="Anderluh G."/>
            <person name="Asadollahi M."/>
            <person name="Askin M."/>
            <person name="Barry K."/>
            <person name="Battaglia E."/>
            <person name="Bayram O."/>
            <person name="Benocci T."/>
            <person name="Braus-Stromeyer S.A."/>
            <person name="Caldana C."/>
            <person name="Canovas D."/>
            <person name="Cerqueira G.C."/>
            <person name="Chen F."/>
            <person name="Chen W."/>
            <person name="Choi C."/>
            <person name="Clum A."/>
            <person name="Dos Santos R.A."/>
            <person name="Damasio A.R."/>
            <person name="Diallinas G."/>
            <person name="Emri T."/>
            <person name="Fekete E."/>
            <person name="Flipphi M."/>
            <person name="Freyberg S."/>
            <person name="Gallo A."/>
            <person name="Gournas C."/>
            <person name="Habgood R."/>
            <person name="Hainaut M."/>
            <person name="Harispe M.L."/>
            <person name="Henrissat B."/>
            <person name="Hilden K.S."/>
            <person name="Hope R."/>
            <person name="Hossain A."/>
            <person name="Karabika E."/>
            <person name="Karaffa L."/>
            <person name="Karanyi Z."/>
            <person name="Krasevec N."/>
            <person name="Kuo A."/>
            <person name="Kusch H."/>
            <person name="LaButti K."/>
            <person name="Lagendijk E.L."/>
            <person name="Lapidus A."/>
            <person name="Levasseur A."/>
            <person name="Lindquist E."/>
            <person name="Lipzen A."/>
            <person name="Logrieco A.F."/>
            <person name="MacCabe A."/>
            <person name="Maekelae M.R."/>
            <person name="Malavazi I."/>
            <person name="Melin P."/>
            <person name="Meyer V."/>
            <person name="Mielnichuk N."/>
            <person name="Miskei M."/>
            <person name="Molnar A.P."/>
            <person name="Mule G."/>
            <person name="Ngan C.Y."/>
            <person name="Orejas M."/>
            <person name="Orosz E."/>
            <person name="Ouedraogo J.P."/>
            <person name="Overkamp K.M."/>
            <person name="Park H.-S."/>
            <person name="Perrone G."/>
            <person name="Piumi F."/>
            <person name="Punt P.J."/>
            <person name="Ram A.F."/>
            <person name="Ramon A."/>
            <person name="Rauscher S."/>
            <person name="Record E."/>
            <person name="Riano-Pachon D.M."/>
            <person name="Robert V."/>
            <person name="Roehrig J."/>
            <person name="Ruller R."/>
            <person name="Salamov A."/>
            <person name="Salih N.S."/>
            <person name="Samson R.A."/>
            <person name="Sandor E."/>
            <person name="Sanguinetti M."/>
            <person name="Schuetze T."/>
            <person name="Sepcic K."/>
            <person name="Shelest E."/>
            <person name="Sherlock G."/>
            <person name="Sophianopoulou V."/>
            <person name="Squina F.M."/>
            <person name="Sun H."/>
            <person name="Susca A."/>
            <person name="Todd R.B."/>
            <person name="Tsang A."/>
            <person name="Unkles S.E."/>
            <person name="van de Wiele N."/>
            <person name="van Rossen-Uffink D."/>
            <person name="Oliveira J.V."/>
            <person name="Vesth T.C."/>
            <person name="Visser J."/>
            <person name="Yu J.-H."/>
            <person name="Zhou M."/>
            <person name="Andersen M.R."/>
            <person name="Archer D.B."/>
            <person name="Baker S.E."/>
            <person name="Benoit I."/>
            <person name="Brakhage A.A."/>
            <person name="Braus G.H."/>
            <person name="Fischer R."/>
            <person name="Frisvad J.C."/>
            <person name="Goldman G.H."/>
            <person name="Houbraken J."/>
            <person name="Oakley B."/>
            <person name="Pocsi I."/>
            <person name="Scazzocchio C."/>
            <person name="Seiboth B."/>
            <person name="vanKuyk P.A."/>
            <person name="Wortman J."/>
            <person name="Dyer P.S."/>
            <person name="Grigoriev I.V."/>
        </authorList>
    </citation>
    <scope>NUCLEOTIDE SEQUENCE [LARGE SCALE GENOMIC DNA]</scope>
    <source>
        <strain evidence="12">CBS 516.65</strain>
    </source>
</reference>
<dbReference type="Pfam" id="PF00704">
    <property type="entry name" value="Glyco_hydro_18"/>
    <property type="match status" value="1"/>
</dbReference>
<dbReference type="RefSeq" id="XP_022404454.1">
    <property type="nucleotide sequence ID" value="XM_022542159.1"/>
</dbReference>